<sequence length="98" mass="10820">MTGQGFSYEHRQLHLSGDDYVVAARALARPLDDFQENAKAEATTFGLLPKDSEETANQYASFYGEMVRYMSTLKANFAGAGRTLQTAERNYETAELGG</sequence>
<name>A0A4R4X3J5_9ACTN</name>
<gene>
    <name evidence="1" type="ORF">E1294_04910</name>
</gene>
<dbReference type="OrthoDB" id="9913478at2"/>
<comment type="caution">
    <text evidence="1">The sequence shown here is derived from an EMBL/GenBank/DDBJ whole genome shotgun (WGS) entry which is preliminary data.</text>
</comment>
<dbReference type="AlphaFoldDB" id="A0A4R4X3J5"/>
<proteinExistence type="predicted"/>
<dbReference type="EMBL" id="SMKP01000009">
    <property type="protein sequence ID" value="TDD24775.1"/>
    <property type="molecule type" value="Genomic_DNA"/>
</dbReference>
<dbReference type="Proteomes" id="UP000294543">
    <property type="component" value="Unassembled WGS sequence"/>
</dbReference>
<keyword evidence="2" id="KW-1185">Reference proteome</keyword>
<dbReference type="RefSeq" id="WP_132504887.1">
    <property type="nucleotide sequence ID" value="NZ_SMKP01000009.1"/>
</dbReference>
<evidence type="ECO:0000313" key="2">
    <source>
        <dbReference type="Proteomes" id="UP000294543"/>
    </source>
</evidence>
<reference evidence="1 2" key="1">
    <citation type="submission" date="2019-03" db="EMBL/GenBank/DDBJ databases">
        <title>Draft genome sequences of novel Actinobacteria.</title>
        <authorList>
            <person name="Sahin N."/>
            <person name="Ay H."/>
            <person name="Saygin H."/>
        </authorList>
    </citation>
    <scope>NUCLEOTIDE SEQUENCE [LARGE SCALE GENOMIC DNA]</scope>
    <source>
        <strain evidence="1 2">KC712</strain>
    </source>
</reference>
<evidence type="ECO:0000313" key="1">
    <source>
        <dbReference type="EMBL" id="TDD24775.1"/>
    </source>
</evidence>
<accession>A0A4R4X3J5</accession>
<organism evidence="1 2">
    <name type="scientific">Nonomuraea diastatica</name>
    <dbReference type="NCBI Taxonomy" id="1848329"/>
    <lineage>
        <taxon>Bacteria</taxon>
        <taxon>Bacillati</taxon>
        <taxon>Actinomycetota</taxon>
        <taxon>Actinomycetes</taxon>
        <taxon>Streptosporangiales</taxon>
        <taxon>Streptosporangiaceae</taxon>
        <taxon>Nonomuraea</taxon>
    </lineage>
</organism>
<protein>
    <submittedName>
        <fullName evidence="1">Uncharacterized protein</fullName>
    </submittedName>
</protein>